<evidence type="ECO:0000256" key="2">
    <source>
        <dbReference type="ARBA" id="ARBA00022771"/>
    </source>
</evidence>
<dbReference type="InterPro" id="IPR029063">
    <property type="entry name" value="SAM-dependent_MTases_sf"/>
</dbReference>
<dbReference type="Pfam" id="PF01424">
    <property type="entry name" value="R3H"/>
    <property type="match status" value="1"/>
</dbReference>
<dbReference type="OrthoDB" id="420608at2759"/>
<name>A0A9P1CBJ0_9DINO</name>
<sequence>MGFTVRRALGLLVMFVGYQFYCVHQSLHEHFMEDEVTIPEDWVQVSPTELAFFFQTNQVSRRMEFSIATVRALLPEAPFYLLSDGGPSFQEVAAKWNVSAFRSEMAMHLAKYANPNFTCHRHLHRLEEAARWAEARNARYLMIWEEDTRMLRPLKGFPDADMITMGNIKNTHCGAFAPGKVAFLKPEEMSPGDARRKRQAARYAARRGFSAGPASAVKIKSFLAALENTSETDLEAMYAVQDMCWEDFALANGLVVKRSPEVQQITGYFLDLDHALHRPKVDDLWRRNLHCLSCLDSCKSSCGCGPNRSLIEHLRFMVAHLNEYWNPQWSVWRKSQLLWARVFLWLRVLVELQEWMHEAPQIGSSRDLEPSSAMNNKRTVLCEHWLRGYCRNGTKCNFAHGATQLRRPEAKNAHPEDTELRKAVNGEAPAPAKLLQWREQLAALPQGRQLSFKGLRPTERYALHQLANEFQLTHMSTGVGDQRRLHILRPAPQESSQASQETSSGRLSRAEQKRRKKERLRSQPSKQSTPGDLQTSTGMENGMEGESDGVEEEMLRMQELQWSGKRFAHSVMLSAKKIAHAAKLLGDSFAAHQWHWDLVGISGLAVKELHDTFFEEARVDARARLFLGLEPEAILARRDREMRLRSIMASAEGRSKEILVQHGGNGAAAQPSLLKLHGQLVEEAHQVMYPSISREELQQRRQTFGNVKWTEEVMQQLLSYSPLVEVGAGEGQWQAELRRRGADVVAFDNLSSPSRFDAASSRLVVPGADVQQADAEAAVSQSAGRTLLMVYPPPGEMASRCLQRYKGETLIYVGEGRGGVNGDDHFFDLLAQNWKLEDTLSLETLPWPSAEEKFEQSVCLVGGLEHFGTFSIFHNIWDNPSH</sequence>
<feature type="compositionally biased region" description="Low complexity" evidence="5">
    <location>
        <begin position="490"/>
        <end position="504"/>
    </location>
</feature>
<evidence type="ECO:0000259" key="7">
    <source>
        <dbReference type="PROSITE" id="PS50103"/>
    </source>
</evidence>
<keyword evidence="3 4" id="KW-0862">Zinc</keyword>
<dbReference type="GO" id="GO:0003676">
    <property type="term" value="F:nucleic acid binding"/>
    <property type="evidence" value="ECO:0007669"/>
    <property type="project" value="UniProtKB-UniRule"/>
</dbReference>
<evidence type="ECO:0000313" key="9">
    <source>
        <dbReference type="EMBL" id="CAI3988605.1"/>
    </source>
</evidence>
<evidence type="ECO:0000256" key="3">
    <source>
        <dbReference type="ARBA" id="ARBA00022833"/>
    </source>
</evidence>
<dbReference type="SMART" id="SM00356">
    <property type="entry name" value="ZnF_C3H1"/>
    <property type="match status" value="1"/>
</dbReference>
<keyword evidence="2 4" id="KW-0863">Zinc-finger</keyword>
<feature type="signal peptide" evidence="6">
    <location>
        <begin position="1"/>
        <end position="25"/>
    </location>
</feature>
<dbReference type="Proteomes" id="UP001152797">
    <property type="component" value="Unassembled WGS sequence"/>
</dbReference>
<evidence type="ECO:0000256" key="4">
    <source>
        <dbReference type="PROSITE-ProRule" id="PRU00723"/>
    </source>
</evidence>
<dbReference type="PROSITE" id="PS51061">
    <property type="entry name" value="R3H"/>
    <property type="match status" value="1"/>
</dbReference>
<dbReference type="InterPro" id="IPR036855">
    <property type="entry name" value="Znf_CCCH_sf"/>
</dbReference>
<feature type="zinc finger region" description="C3H1-type" evidence="4">
    <location>
        <begin position="376"/>
        <end position="403"/>
    </location>
</feature>
<evidence type="ECO:0000256" key="6">
    <source>
        <dbReference type="SAM" id="SignalP"/>
    </source>
</evidence>
<dbReference type="Gene3D" id="4.10.1000.10">
    <property type="entry name" value="Zinc finger, CCCH-type"/>
    <property type="match status" value="1"/>
</dbReference>
<feature type="domain" description="C3H1-type" evidence="7">
    <location>
        <begin position="376"/>
        <end position="403"/>
    </location>
</feature>
<dbReference type="Pfam" id="PF00642">
    <property type="entry name" value="zf-CCCH"/>
    <property type="match status" value="1"/>
</dbReference>
<dbReference type="GO" id="GO:0008270">
    <property type="term" value="F:zinc ion binding"/>
    <property type="evidence" value="ECO:0007669"/>
    <property type="project" value="UniProtKB-KW"/>
</dbReference>
<dbReference type="SMART" id="SM00393">
    <property type="entry name" value="R3H"/>
    <property type="match status" value="1"/>
</dbReference>
<dbReference type="EMBL" id="CAMXCT030001283">
    <property type="protein sequence ID" value="CAL4775917.1"/>
    <property type="molecule type" value="Genomic_DNA"/>
</dbReference>
<dbReference type="EMBL" id="CAMXCT010001283">
    <property type="protein sequence ID" value="CAI3988605.1"/>
    <property type="molecule type" value="Genomic_DNA"/>
</dbReference>
<accession>A0A9P1CBJ0</accession>
<gene>
    <name evidence="9" type="ORF">C1SCF055_LOCUS15753</name>
</gene>
<evidence type="ECO:0000256" key="1">
    <source>
        <dbReference type="ARBA" id="ARBA00022723"/>
    </source>
</evidence>
<protein>
    <recommendedName>
        <fullName evidence="12">C3H1-type domain-containing protein</fullName>
    </recommendedName>
</protein>
<proteinExistence type="predicted"/>
<dbReference type="InterPro" id="IPR001374">
    <property type="entry name" value="R3H_dom"/>
</dbReference>
<dbReference type="AlphaFoldDB" id="A0A9P1CBJ0"/>
<organism evidence="9">
    <name type="scientific">Cladocopium goreaui</name>
    <dbReference type="NCBI Taxonomy" id="2562237"/>
    <lineage>
        <taxon>Eukaryota</taxon>
        <taxon>Sar</taxon>
        <taxon>Alveolata</taxon>
        <taxon>Dinophyceae</taxon>
        <taxon>Suessiales</taxon>
        <taxon>Symbiodiniaceae</taxon>
        <taxon>Cladocopium</taxon>
    </lineage>
</organism>
<evidence type="ECO:0000256" key="5">
    <source>
        <dbReference type="SAM" id="MobiDB-lite"/>
    </source>
</evidence>
<dbReference type="EMBL" id="CAMXCT020001283">
    <property type="protein sequence ID" value="CAL1141980.1"/>
    <property type="molecule type" value="Genomic_DNA"/>
</dbReference>
<feature type="chain" id="PRO_5043270291" description="C3H1-type domain-containing protein" evidence="6">
    <location>
        <begin position="26"/>
        <end position="882"/>
    </location>
</feature>
<keyword evidence="6" id="KW-0732">Signal</keyword>
<feature type="compositionally biased region" description="Polar residues" evidence="5">
    <location>
        <begin position="522"/>
        <end position="539"/>
    </location>
</feature>
<reference evidence="10" key="2">
    <citation type="submission" date="2024-04" db="EMBL/GenBank/DDBJ databases">
        <authorList>
            <person name="Chen Y."/>
            <person name="Shah S."/>
            <person name="Dougan E. K."/>
            <person name="Thang M."/>
            <person name="Chan C."/>
        </authorList>
    </citation>
    <scope>NUCLEOTIDE SEQUENCE [LARGE SCALE GENOMIC DNA]</scope>
</reference>
<comment type="caution">
    <text evidence="9">The sequence shown here is derived from an EMBL/GenBank/DDBJ whole genome shotgun (WGS) entry which is preliminary data.</text>
</comment>
<keyword evidence="11" id="KW-1185">Reference proteome</keyword>
<dbReference type="PROSITE" id="PS50103">
    <property type="entry name" value="ZF_C3H1"/>
    <property type="match status" value="1"/>
</dbReference>
<reference evidence="9" key="1">
    <citation type="submission" date="2022-10" db="EMBL/GenBank/DDBJ databases">
        <authorList>
            <person name="Chen Y."/>
            <person name="Dougan E. K."/>
            <person name="Chan C."/>
            <person name="Rhodes N."/>
            <person name="Thang M."/>
        </authorList>
    </citation>
    <scope>NUCLEOTIDE SEQUENCE</scope>
</reference>
<feature type="domain" description="R3H" evidence="8">
    <location>
        <begin position="428"/>
        <end position="491"/>
    </location>
</feature>
<dbReference type="PANTHER" id="PTHR39290">
    <property type="entry name" value="C3H1-TYPE DOMAIN-CONTAINING PROTEIN-RELATED"/>
    <property type="match status" value="1"/>
</dbReference>
<evidence type="ECO:0000313" key="10">
    <source>
        <dbReference type="EMBL" id="CAL1141980.1"/>
    </source>
</evidence>
<feature type="region of interest" description="Disordered" evidence="5">
    <location>
        <begin position="489"/>
        <end position="550"/>
    </location>
</feature>
<evidence type="ECO:0000313" key="11">
    <source>
        <dbReference type="Proteomes" id="UP001152797"/>
    </source>
</evidence>
<dbReference type="SUPFAM" id="SSF90229">
    <property type="entry name" value="CCCH zinc finger"/>
    <property type="match status" value="1"/>
</dbReference>
<dbReference type="CDD" id="cd02325">
    <property type="entry name" value="R3H"/>
    <property type="match status" value="1"/>
</dbReference>
<evidence type="ECO:0008006" key="12">
    <source>
        <dbReference type="Google" id="ProtNLM"/>
    </source>
</evidence>
<dbReference type="InterPro" id="IPR036867">
    <property type="entry name" value="R3H_dom_sf"/>
</dbReference>
<dbReference type="SUPFAM" id="SSF53335">
    <property type="entry name" value="S-adenosyl-L-methionine-dependent methyltransferases"/>
    <property type="match status" value="1"/>
</dbReference>
<keyword evidence="1 4" id="KW-0479">Metal-binding</keyword>
<dbReference type="Gene3D" id="3.30.1370.50">
    <property type="entry name" value="R3H-like domain"/>
    <property type="match status" value="1"/>
</dbReference>
<evidence type="ECO:0000259" key="8">
    <source>
        <dbReference type="PROSITE" id="PS51061"/>
    </source>
</evidence>
<dbReference type="SUPFAM" id="SSF82708">
    <property type="entry name" value="R3H domain"/>
    <property type="match status" value="1"/>
</dbReference>
<dbReference type="Gene3D" id="3.40.50.150">
    <property type="entry name" value="Vaccinia Virus protein VP39"/>
    <property type="match status" value="1"/>
</dbReference>
<dbReference type="PANTHER" id="PTHR39290:SF6">
    <property type="entry name" value="S-ADENOSYL-L-METHIONINE-DEPENDENT METHYLTRANSFERASES SUPERFAMILY PROTEIN"/>
    <property type="match status" value="1"/>
</dbReference>
<dbReference type="InterPro" id="IPR000571">
    <property type="entry name" value="Znf_CCCH"/>
</dbReference>